<dbReference type="PROSITE" id="PS00717">
    <property type="entry name" value="SIGMA54_1"/>
    <property type="match status" value="1"/>
</dbReference>
<dbReference type="GO" id="GO:0016779">
    <property type="term" value="F:nucleotidyltransferase activity"/>
    <property type="evidence" value="ECO:0007669"/>
    <property type="project" value="UniProtKB-KW"/>
</dbReference>
<evidence type="ECO:0000313" key="11">
    <source>
        <dbReference type="EMBL" id="KMT59903.1"/>
    </source>
</evidence>
<keyword evidence="5" id="KW-0805">Transcription regulation</keyword>
<evidence type="ECO:0000256" key="4">
    <source>
        <dbReference type="ARBA" id="ARBA00022695"/>
    </source>
</evidence>
<dbReference type="AlphaFoldDB" id="A0A0J8GGN9"/>
<evidence type="ECO:0000256" key="2">
    <source>
        <dbReference type="ARBA" id="ARBA00022478"/>
    </source>
</evidence>
<keyword evidence="2" id="KW-0240">DNA-directed RNA polymerase</keyword>
<dbReference type="InterPro" id="IPR007046">
    <property type="entry name" value="RNA_pol_sigma_54_core-bd"/>
</dbReference>
<dbReference type="PRINTS" id="PR00045">
    <property type="entry name" value="SIGMA54FCT"/>
</dbReference>
<reference evidence="11 12" key="1">
    <citation type="journal article" date="2015" name="Genome Biol. Evol.">
        <title>Comparative Genomics of Listeria Sensu Lato: Genus-Wide Differences in Evolutionary Dynamics and the Progressive Gain of Complex, Potentially Pathogenicity-Related Traits through Lateral Gene Transfer.</title>
        <authorList>
            <person name="Chiara M."/>
            <person name="Caruso M."/>
            <person name="D'Erchia A.M."/>
            <person name="Manzari C."/>
            <person name="Fraccalvieri R."/>
            <person name="Goffredo E."/>
            <person name="Latorre L."/>
            <person name="Miccolupo A."/>
            <person name="Padalino I."/>
            <person name="Santagada G."/>
            <person name="Chiocco D."/>
            <person name="Pesole G."/>
            <person name="Horner D.S."/>
            <person name="Parisi A."/>
        </authorList>
    </citation>
    <scope>NUCLEOTIDE SEQUENCE [LARGE SCALE GENOMIC DNA]</scope>
    <source>
        <strain evidence="11 12">1991</strain>
    </source>
</reference>
<dbReference type="InterPro" id="IPR000394">
    <property type="entry name" value="RNA_pol_sigma_54"/>
</dbReference>
<dbReference type="PANTHER" id="PTHR32248:SF4">
    <property type="entry name" value="RNA POLYMERASE SIGMA-54 FACTOR"/>
    <property type="match status" value="1"/>
</dbReference>
<evidence type="ECO:0000256" key="7">
    <source>
        <dbReference type="ARBA" id="ARBA00023125"/>
    </source>
</evidence>
<dbReference type="PANTHER" id="PTHR32248">
    <property type="entry name" value="RNA POLYMERASE SIGMA-54 FACTOR"/>
    <property type="match status" value="1"/>
</dbReference>
<keyword evidence="12" id="KW-1185">Reference proteome</keyword>
<comment type="caution">
    <text evidence="11">The sequence shown here is derived from an EMBL/GenBank/DDBJ whole genome shotgun (WGS) entry which is preliminary data.</text>
</comment>
<dbReference type="GO" id="GO:0016987">
    <property type="term" value="F:sigma factor activity"/>
    <property type="evidence" value="ECO:0007669"/>
    <property type="project" value="UniProtKB-KW"/>
</dbReference>
<dbReference type="InterPro" id="IPR007634">
    <property type="entry name" value="RNA_pol_sigma_54_DNA-bd"/>
</dbReference>
<dbReference type="Gene3D" id="1.10.260.40">
    <property type="entry name" value="lambda repressor-like DNA-binding domains"/>
    <property type="match status" value="1"/>
</dbReference>
<dbReference type="EMBL" id="AZHO01000013">
    <property type="protein sequence ID" value="KMT59903.1"/>
    <property type="molecule type" value="Genomic_DNA"/>
</dbReference>
<evidence type="ECO:0000259" key="10">
    <source>
        <dbReference type="Pfam" id="PF04963"/>
    </source>
</evidence>
<dbReference type="GO" id="GO:0000428">
    <property type="term" value="C:DNA-directed RNA polymerase complex"/>
    <property type="evidence" value="ECO:0007669"/>
    <property type="project" value="UniProtKB-KW"/>
</dbReference>
<gene>
    <name evidence="11" type="ORF">X560_1616</name>
</gene>
<comment type="similarity">
    <text evidence="1">Belongs to the sigma-54 factor family.</text>
</comment>
<evidence type="ECO:0000313" key="12">
    <source>
        <dbReference type="Proteomes" id="UP000052258"/>
    </source>
</evidence>
<protein>
    <submittedName>
        <fullName evidence="11">RNA polymerase factor sigma-54</fullName>
    </submittedName>
</protein>
<feature type="domain" description="RNA polymerase sigma factor 54 core-binding" evidence="10">
    <location>
        <begin position="81"/>
        <end position="268"/>
    </location>
</feature>
<dbReference type="Proteomes" id="UP000052258">
    <property type="component" value="Unassembled WGS sequence"/>
</dbReference>
<organism evidence="11 12">
    <name type="scientific">Listeria fleischmannii 1991</name>
    <dbReference type="NCBI Taxonomy" id="1430899"/>
    <lineage>
        <taxon>Bacteria</taxon>
        <taxon>Bacillati</taxon>
        <taxon>Bacillota</taxon>
        <taxon>Bacilli</taxon>
        <taxon>Bacillales</taxon>
        <taxon>Listeriaceae</taxon>
        <taxon>Listeria</taxon>
    </lineage>
</organism>
<dbReference type="Pfam" id="PF04963">
    <property type="entry name" value="Sigma54_CBD"/>
    <property type="match status" value="1"/>
</dbReference>
<dbReference type="Pfam" id="PF04552">
    <property type="entry name" value="Sigma54_DBD"/>
    <property type="match status" value="1"/>
</dbReference>
<dbReference type="GO" id="GO:0006352">
    <property type="term" value="P:DNA-templated transcription initiation"/>
    <property type="evidence" value="ECO:0007669"/>
    <property type="project" value="InterPro"/>
</dbReference>
<feature type="domain" description="RNA polymerase sigma factor 54 DNA-binding" evidence="9">
    <location>
        <begin position="283"/>
        <end position="444"/>
    </location>
</feature>
<dbReference type="Gene3D" id="1.10.10.1330">
    <property type="entry name" value="RNA polymerase sigma-54 factor, core-binding domain"/>
    <property type="match status" value="1"/>
</dbReference>
<dbReference type="PIRSF" id="PIRSF000774">
    <property type="entry name" value="RpoN"/>
    <property type="match status" value="1"/>
</dbReference>
<dbReference type="Pfam" id="PF00309">
    <property type="entry name" value="Sigma54_AID"/>
    <property type="match status" value="1"/>
</dbReference>
<dbReference type="NCBIfam" id="TIGR02395">
    <property type="entry name" value="rpoN_sigma"/>
    <property type="match status" value="1"/>
</dbReference>
<dbReference type="RefSeq" id="WP_007475501.1">
    <property type="nucleotide sequence ID" value="NZ_KQ130614.1"/>
</dbReference>
<dbReference type="PATRIC" id="fig|1430899.3.peg.1377"/>
<keyword evidence="3" id="KW-0808">Transferase</keyword>
<keyword evidence="4" id="KW-0548">Nucleotidyltransferase</keyword>
<dbReference type="GO" id="GO:0001216">
    <property type="term" value="F:DNA-binding transcription activator activity"/>
    <property type="evidence" value="ECO:0007669"/>
    <property type="project" value="InterPro"/>
</dbReference>
<accession>A0A0J8GGN9</accession>
<name>A0A0J8GGN9_9LIST</name>
<keyword evidence="7" id="KW-0238">DNA-binding</keyword>
<evidence type="ECO:0000256" key="1">
    <source>
        <dbReference type="ARBA" id="ARBA00008798"/>
    </source>
</evidence>
<evidence type="ECO:0000256" key="8">
    <source>
        <dbReference type="ARBA" id="ARBA00023163"/>
    </source>
</evidence>
<dbReference type="GO" id="GO:0003677">
    <property type="term" value="F:DNA binding"/>
    <property type="evidence" value="ECO:0007669"/>
    <property type="project" value="UniProtKB-KW"/>
</dbReference>
<sequence length="447" mass="51064">MRLESNYVQSQKQKQTMKLAMTQQLSQSIAMLQFTTADLTTFLEDKALENPLIEVIYGQDIATDYSYTKKKKNFDTDNDWLEQVADTRETLAEHLKNQVALMKLGYHEKIILLYLIESLNEAGYLVTDIETIATGLLMSEEAILSGLEVLQSLEPAGVGARDAKECILLQIDRSPDAPYIAYDVILKYFNEFAEKKWKPIADDFEVPLSEIQQVSDFVQTLNPKPGLEFESERVQYVVPDLILQQDAEQLFVSVAKQFIPQIKFQNEYYKMMQDTKEKDVLNFLKDKTGEYDWLVRGIEQREDTLKRVGKAIVAHQKEHFLKNAPLEPLTLKEIAEEIGVHESTVSRAVNGKYMETNQGVFELKSFFSSGLQQKKTSDAGASDVSSASIKQLIMDFVKEEPKAKPLSDQKIVDLLQEKGIEVSRRAIAKYRTELNIPSSSKRKRFDE</sequence>
<evidence type="ECO:0000259" key="9">
    <source>
        <dbReference type="Pfam" id="PF04552"/>
    </source>
</evidence>
<dbReference type="Gene3D" id="1.10.10.60">
    <property type="entry name" value="Homeodomain-like"/>
    <property type="match status" value="1"/>
</dbReference>
<proteinExistence type="inferred from homology"/>
<dbReference type="OrthoDB" id="9814402at2"/>
<evidence type="ECO:0000256" key="3">
    <source>
        <dbReference type="ARBA" id="ARBA00022679"/>
    </source>
</evidence>
<keyword evidence="8" id="KW-0804">Transcription</keyword>
<evidence type="ECO:0000256" key="6">
    <source>
        <dbReference type="ARBA" id="ARBA00023082"/>
    </source>
</evidence>
<evidence type="ECO:0000256" key="5">
    <source>
        <dbReference type="ARBA" id="ARBA00023015"/>
    </source>
</evidence>
<keyword evidence="6" id="KW-0731">Sigma factor</keyword>
<dbReference type="PROSITE" id="PS50044">
    <property type="entry name" value="SIGMA54_3"/>
    <property type="match status" value="1"/>
</dbReference>
<dbReference type="InterPro" id="IPR010982">
    <property type="entry name" value="Lambda_DNA-bd_dom_sf"/>
</dbReference>
<dbReference type="InterPro" id="IPR038709">
    <property type="entry name" value="RpoN_core-bd_sf"/>
</dbReference>